<dbReference type="PANTHER" id="PTHR26379">
    <property type="entry name" value="BTB/POZ AND MATH DOMAIN-CONTAINING PROTEIN 1"/>
    <property type="match status" value="1"/>
</dbReference>
<reference evidence="4 5" key="1">
    <citation type="journal article" date="2018" name="Plant J.">
        <title>Genome sequences of Chlorella sorokiniana UTEX 1602 and Micractinium conductrix SAG 241.80: implications to maltose excretion by a green alga.</title>
        <authorList>
            <person name="Arriola M.B."/>
            <person name="Velmurugan N."/>
            <person name="Zhang Y."/>
            <person name="Plunkett M.H."/>
            <person name="Hondzo H."/>
            <person name="Barney B.M."/>
        </authorList>
    </citation>
    <scope>NUCLEOTIDE SEQUENCE [LARGE SCALE GENOMIC DNA]</scope>
    <source>
        <strain evidence="5">UTEX 1602</strain>
    </source>
</reference>
<dbReference type="InterPro" id="IPR002083">
    <property type="entry name" value="MATH/TRAF_dom"/>
</dbReference>
<protein>
    <submittedName>
        <fullName evidence="4">MATH domain and coiled-coil domain-containing protein</fullName>
    </submittedName>
</protein>
<accession>A0A2P6TVK2</accession>
<dbReference type="Pfam" id="PF22486">
    <property type="entry name" value="MATH_2"/>
    <property type="match status" value="1"/>
</dbReference>
<dbReference type="SMART" id="SM00225">
    <property type="entry name" value="BTB"/>
    <property type="match status" value="1"/>
</dbReference>
<dbReference type="Gene3D" id="2.60.210.10">
    <property type="entry name" value="Apoptosis, Tumor Necrosis Factor Receptor Associated Protein 2, Chain A"/>
    <property type="match status" value="1"/>
</dbReference>
<dbReference type="SUPFAM" id="SSF54695">
    <property type="entry name" value="POZ domain"/>
    <property type="match status" value="1"/>
</dbReference>
<sequence length="388" mass="41859">MEASMPSDDGLPAFDKAKPQAYYLVENREEMEALSDAVLVAGGVSLPVHSQVLSMQSGVLRRMFVDFRGSQRSSGEQAGSSSQNVADKEGEFVLKEPLAGCSAHEGALFLRFCYRPEDMTQPSLNAVTGSLPALLRLAHKLEAGRMLQRLGQHMTEESAGGSTEELIAWTDAGEHCEQTDLRLACTAHLAQRLVARAPGSQNLAAGIADAEQLEGCSKRTLLLLLGLVTGAGRQLASAEQLLGYAAATNDEVTAAQQQARNPGTFEWRIAQFSQQPAQVGHALKSPWFSAGGRQCQLSAYLNGDTAQSEGHLSLYVVTNQDTARASVQLTLSDQDKEKPQDETKSYTEELTPLGRGYSKFVTLEKLRSRPGYLAGDALVIRAKVHVLL</sequence>
<evidence type="ECO:0000256" key="1">
    <source>
        <dbReference type="ARBA" id="ARBA00004906"/>
    </source>
</evidence>
<comment type="caution">
    <text evidence="4">The sequence shown here is derived from an EMBL/GenBank/DDBJ whole genome shotgun (WGS) entry which is preliminary data.</text>
</comment>
<name>A0A2P6TVK2_CHLSO</name>
<keyword evidence="5" id="KW-1185">Reference proteome</keyword>
<evidence type="ECO:0000313" key="4">
    <source>
        <dbReference type="EMBL" id="PRW58089.1"/>
    </source>
</evidence>
<dbReference type="Proteomes" id="UP000239899">
    <property type="component" value="Unassembled WGS sequence"/>
</dbReference>
<dbReference type="AlphaFoldDB" id="A0A2P6TVK2"/>
<dbReference type="Gene3D" id="3.30.710.10">
    <property type="entry name" value="Potassium Channel Kv1.1, Chain A"/>
    <property type="match status" value="1"/>
</dbReference>
<dbReference type="CDD" id="cd18186">
    <property type="entry name" value="BTB_POZ_ZBTB_KLHL-like"/>
    <property type="match status" value="1"/>
</dbReference>
<evidence type="ECO:0000259" key="2">
    <source>
        <dbReference type="PROSITE" id="PS50097"/>
    </source>
</evidence>
<dbReference type="InterPro" id="IPR008974">
    <property type="entry name" value="TRAF-like"/>
</dbReference>
<comment type="pathway">
    <text evidence="1">Protein modification; protein ubiquitination.</text>
</comment>
<dbReference type="GO" id="GO:0016567">
    <property type="term" value="P:protein ubiquitination"/>
    <property type="evidence" value="ECO:0007669"/>
    <property type="project" value="InterPro"/>
</dbReference>
<dbReference type="InterPro" id="IPR045005">
    <property type="entry name" value="BPM1-6"/>
</dbReference>
<dbReference type="CDD" id="cd00121">
    <property type="entry name" value="MATH"/>
    <property type="match status" value="1"/>
</dbReference>
<dbReference type="InterPro" id="IPR000210">
    <property type="entry name" value="BTB/POZ_dom"/>
</dbReference>
<evidence type="ECO:0000313" key="5">
    <source>
        <dbReference type="Proteomes" id="UP000239899"/>
    </source>
</evidence>
<dbReference type="EMBL" id="LHPG02000005">
    <property type="protein sequence ID" value="PRW58089.1"/>
    <property type="molecule type" value="Genomic_DNA"/>
</dbReference>
<dbReference type="PANTHER" id="PTHR26379:SF187">
    <property type="entry name" value="OS07G0655300 PROTEIN"/>
    <property type="match status" value="1"/>
</dbReference>
<feature type="domain" description="MATH" evidence="3">
    <location>
        <begin position="262"/>
        <end position="384"/>
    </location>
</feature>
<dbReference type="PROSITE" id="PS50144">
    <property type="entry name" value="MATH"/>
    <property type="match status" value="1"/>
</dbReference>
<evidence type="ECO:0000259" key="3">
    <source>
        <dbReference type="PROSITE" id="PS50144"/>
    </source>
</evidence>
<dbReference type="InterPro" id="IPR011333">
    <property type="entry name" value="SKP1/BTB/POZ_sf"/>
</dbReference>
<gene>
    <name evidence="4" type="ORF">C2E21_2806</name>
</gene>
<dbReference type="STRING" id="3076.A0A2P6TVK2"/>
<proteinExistence type="predicted"/>
<dbReference type="SUPFAM" id="SSF49599">
    <property type="entry name" value="TRAF domain-like"/>
    <property type="match status" value="1"/>
</dbReference>
<feature type="domain" description="BTB" evidence="2">
    <location>
        <begin position="35"/>
        <end position="114"/>
    </location>
</feature>
<dbReference type="Pfam" id="PF00651">
    <property type="entry name" value="BTB"/>
    <property type="match status" value="1"/>
</dbReference>
<dbReference type="PROSITE" id="PS50097">
    <property type="entry name" value="BTB"/>
    <property type="match status" value="1"/>
</dbReference>
<dbReference type="OrthoDB" id="684466at2759"/>
<organism evidence="4 5">
    <name type="scientific">Chlorella sorokiniana</name>
    <name type="common">Freshwater green alga</name>
    <dbReference type="NCBI Taxonomy" id="3076"/>
    <lineage>
        <taxon>Eukaryota</taxon>
        <taxon>Viridiplantae</taxon>
        <taxon>Chlorophyta</taxon>
        <taxon>core chlorophytes</taxon>
        <taxon>Trebouxiophyceae</taxon>
        <taxon>Chlorellales</taxon>
        <taxon>Chlorellaceae</taxon>
        <taxon>Chlorella clade</taxon>
        <taxon>Chlorella</taxon>
    </lineage>
</organism>